<organism evidence="4 5">
    <name type="scientific">Candidatus Schekmanbacteria bacterium RBG_13_48_7</name>
    <dbReference type="NCBI Taxonomy" id="1817878"/>
    <lineage>
        <taxon>Bacteria</taxon>
        <taxon>Candidatus Schekmaniibacteriota</taxon>
    </lineage>
</organism>
<dbReference type="EMBL" id="MGDD01000308">
    <property type="protein sequence ID" value="OGL42739.1"/>
    <property type="molecule type" value="Genomic_DNA"/>
</dbReference>
<dbReference type="SMART" id="SM00448">
    <property type="entry name" value="REC"/>
    <property type="match status" value="1"/>
</dbReference>
<dbReference type="InterPro" id="IPR001789">
    <property type="entry name" value="Sig_transdc_resp-reg_receiver"/>
</dbReference>
<dbReference type="Proteomes" id="UP000179266">
    <property type="component" value="Unassembled WGS sequence"/>
</dbReference>
<evidence type="ECO:0000313" key="4">
    <source>
        <dbReference type="EMBL" id="OGL42739.1"/>
    </source>
</evidence>
<dbReference type="InterPro" id="IPR011006">
    <property type="entry name" value="CheY-like_superfamily"/>
</dbReference>
<protein>
    <recommendedName>
        <fullName evidence="3">Response regulatory domain-containing protein</fullName>
    </recommendedName>
</protein>
<feature type="domain" description="Response regulatory" evidence="3">
    <location>
        <begin position="5"/>
        <end position="122"/>
    </location>
</feature>
<proteinExistence type="predicted"/>
<keyword evidence="1 2" id="KW-0597">Phosphoprotein</keyword>
<dbReference type="AlphaFoldDB" id="A0A1F7RMF3"/>
<dbReference type="PANTHER" id="PTHR44591">
    <property type="entry name" value="STRESS RESPONSE REGULATOR PROTEIN 1"/>
    <property type="match status" value="1"/>
</dbReference>
<sequence>MEKSKILIVEDSETMRHLVSFALKRLSNTEIVEANDGSDAIKKFRREHFDLVITDLMMPHIDGFKLIQFIRNQQDNARIPIIIVSTRYSPEDRERGFSLGANAYISKPIHSGTLLQAVQNLLKDHNTSILHKSIEKEG</sequence>
<reference evidence="4 5" key="1">
    <citation type="journal article" date="2016" name="Nat. Commun.">
        <title>Thousands of microbial genomes shed light on interconnected biogeochemical processes in an aquifer system.</title>
        <authorList>
            <person name="Anantharaman K."/>
            <person name="Brown C.T."/>
            <person name="Hug L.A."/>
            <person name="Sharon I."/>
            <person name="Castelle C.J."/>
            <person name="Probst A.J."/>
            <person name="Thomas B.C."/>
            <person name="Singh A."/>
            <person name="Wilkins M.J."/>
            <person name="Karaoz U."/>
            <person name="Brodie E.L."/>
            <person name="Williams K.H."/>
            <person name="Hubbard S.S."/>
            <person name="Banfield J.F."/>
        </authorList>
    </citation>
    <scope>NUCLEOTIDE SEQUENCE [LARGE SCALE GENOMIC DNA]</scope>
</reference>
<comment type="caution">
    <text evidence="4">The sequence shown here is derived from an EMBL/GenBank/DDBJ whole genome shotgun (WGS) entry which is preliminary data.</text>
</comment>
<dbReference type="GO" id="GO:0000160">
    <property type="term" value="P:phosphorelay signal transduction system"/>
    <property type="evidence" value="ECO:0007669"/>
    <property type="project" value="InterPro"/>
</dbReference>
<dbReference type="InterPro" id="IPR050595">
    <property type="entry name" value="Bact_response_regulator"/>
</dbReference>
<feature type="modified residue" description="4-aspartylphosphate" evidence="2">
    <location>
        <position position="55"/>
    </location>
</feature>
<dbReference type="PROSITE" id="PS50110">
    <property type="entry name" value="RESPONSE_REGULATORY"/>
    <property type="match status" value="1"/>
</dbReference>
<dbReference type="Pfam" id="PF00072">
    <property type="entry name" value="Response_reg"/>
    <property type="match status" value="1"/>
</dbReference>
<dbReference type="Gene3D" id="3.40.50.2300">
    <property type="match status" value="1"/>
</dbReference>
<evidence type="ECO:0000259" key="3">
    <source>
        <dbReference type="PROSITE" id="PS50110"/>
    </source>
</evidence>
<dbReference type="PANTHER" id="PTHR44591:SF3">
    <property type="entry name" value="RESPONSE REGULATORY DOMAIN-CONTAINING PROTEIN"/>
    <property type="match status" value="1"/>
</dbReference>
<evidence type="ECO:0000256" key="1">
    <source>
        <dbReference type="ARBA" id="ARBA00022553"/>
    </source>
</evidence>
<dbReference type="SUPFAM" id="SSF52172">
    <property type="entry name" value="CheY-like"/>
    <property type="match status" value="1"/>
</dbReference>
<accession>A0A1F7RMF3</accession>
<name>A0A1F7RMF3_9BACT</name>
<evidence type="ECO:0000256" key="2">
    <source>
        <dbReference type="PROSITE-ProRule" id="PRU00169"/>
    </source>
</evidence>
<gene>
    <name evidence="4" type="ORF">A2161_15290</name>
</gene>
<evidence type="ECO:0000313" key="5">
    <source>
        <dbReference type="Proteomes" id="UP000179266"/>
    </source>
</evidence>